<feature type="compositionally biased region" description="Low complexity" evidence="1">
    <location>
        <begin position="26"/>
        <end position="39"/>
    </location>
</feature>
<feature type="region of interest" description="Disordered" evidence="1">
    <location>
        <begin position="1"/>
        <end position="72"/>
    </location>
</feature>
<organism evidence="2 3">
    <name type="scientific">Acaulospora morrowiae</name>
    <dbReference type="NCBI Taxonomy" id="94023"/>
    <lineage>
        <taxon>Eukaryota</taxon>
        <taxon>Fungi</taxon>
        <taxon>Fungi incertae sedis</taxon>
        <taxon>Mucoromycota</taxon>
        <taxon>Glomeromycotina</taxon>
        <taxon>Glomeromycetes</taxon>
        <taxon>Diversisporales</taxon>
        <taxon>Acaulosporaceae</taxon>
        <taxon>Acaulospora</taxon>
    </lineage>
</organism>
<dbReference type="AlphaFoldDB" id="A0A9N9IJ44"/>
<feature type="compositionally biased region" description="Basic and acidic residues" evidence="1">
    <location>
        <begin position="42"/>
        <end position="53"/>
    </location>
</feature>
<dbReference type="EMBL" id="CAJVPV010029829">
    <property type="protein sequence ID" value="CAG8739462.1"/>
    <property type="molecule type" value="Genomic_DNA"/>
</dbReference>
<feature type="non-terminal residue" evidence="2">
    <location>
        <position position="1"/>
    </location>
</feature>
<dbReference type="Proteomes" id="UP000789342">
    <property type="component" value="Unassembled WGS sequence"/>
</dbReference>
<evidence type="ECO:0000256" key="1">
    <source>
        <dbReference type="SAM" id="MobiDB-lite"/>
    </source>
</evidence>
<comment type="caution">
    <text evidence="2">The sequence shown here is derived from an EMBL/GenBank/DDBJ whole genome shotgun (WGS) entry which is preliminary data.</text>
</comment>
<sequence>QNRLSMQPPPRTSVPLSDTVVGDGFSIRSSSPTSMYSTNSHHRQDSYESEAGHTKNNNINDTFMDDNNSLST</sequence>
<feature type="non-terminal residue" evidence="2">
    <location>
        <position position="72"/>
    </location>
</feature>
<proteinExistence type="predicted"/>
<evidence type="ECO:0000313" key="3">
    <source>
        <dbReference type="Proteomes" id="UP000789342"/>
    </source>
</evidence>
<evidence type="ECO:0000313" key="2">
    <source>
        <dbReference type="EMBL" id="CAG8739462.1"/>
    </source>
</evidence>
<gene>
    <name evidence="2" type="ORF">AMORRO_LOCUS14610</name>
</gene>
<reference evidence="2" key="1">
    <citation type="submission" date="2021-06" db="EMBL/GenBank/DDBJ databases">
        <authorList>
            <person name="Kallberg Y."/>
            <person name="Tangrot J."/>
            <person name="Rosling A."/>
        </authorList>
    </citation>
    <scope>NUCLEOTIDE SEQUENCE</scope>
    <source>
        <strain evidence="2">CL551</strain>
    </source>
</reference>
<keyword evidence="3" id="KW-1185">Reference proteome</keyword>
<accession>A0A9N9IJ44</accession>
<protein>
    <submittedName>
        <fullName evidence="2">18384_t:CDS:1</fullName>
    </submittedName>
</protein>
<name>A0A9N9IJ44_9GLOM</name>
<feature type="compositionally biased region" description="Polar residues" evidence="1">
    <location>
        <begin position="54"/>
        <end position="72"/>
    </location>
</feature>